<dbReference type="EMBL" id="MAAX01000094">
    <property type="protein sequence ID" value="OUS16271.1"/>
    <property type="molecule type" value="Genomic_DNA"/>
</dbReference>
<evidence type="ECO:0000259" key="5">
    <source>
        <dbReference type="PROSITE" id="PS51123"/>
    </source>
</evidence>
<dbReference type="PANTHER" id="PTHR30329">
    <property type="entry name" value="STATOR ELEMENT OF FLAGELLAR MOTOR COMPLEX"/>
    <property type="match status" value="1"/>
</dbReference>
<dbReference type="InterPro" id="IPR011659">
    <property type="entry name" value="WD40"/>
</dbReference>
<dbReference type="Pfam" id="PF00691">
    <property type="entry name" value="OmpA"/>
    <property type="match status" value="1"/>
</dbReference>
<dbReference type="PRINTS" id="PR01021">
    <property type="entry name" value="OMPADOMAIN"/>
</dbReference>
<dbReference type="AlphaFoldDB" id="A0A1Z8B122"/>
<dbReference type="SUPFAM" id="SSF82171">
    <property type="entry name" value="DPP6 N-terminal domain-like"/>
    <property type="match status" value="1"/>
</dbReference>
<keyword evidence="2 4" id="KW-0472">Membrane</keyword>
<dbReference type="InterPro" id="IPR011990">
    <property type="entry name" value="TPR-like_helical_dom_sf"/>
</dbReference>
<dbReference type="PANTHER" id="PTHR30329:SF21">
    <property type="entry name" value="LIPOPROTEIN YIAD-RELATED"/>
    <property type="match status" value="1"/>
</dbReference>
<dbReference type="GO" id="GO:0009279">
    <property type="term" value="C:cell outer membrane"/>
    <property type="evidence" value="ECO:0007669"/>
    <property type="project" value="UniProtKB-SubCell"/>
</dbReference>
<evidence type="ECO:0000256" key="3">
    <source>
        <dbReference type="ARBA" id="ARBA00023237"/>
    </source>
</evidence>
<comment type="caution">
    <text evidence="6">The sequence shown here is derived from an EMBL/GenBank/DDBJ whole genome shotgun (WGS) entry which is preliminary data.</text>
</comment>
<protein>
    <recommendedName>
        <fullName evidence="5">OmpA-like domain-containing protein</fullName>
    </recommendedName>
</protein>
<feature type="domain" description="OmpA-like" evidence="5">
    <location>
        <begin position="508"/>
        <end position="628"/>
    </location>
</feature>
<dbReference type="RefSeq" id="WP_303686451.1">
    <property type="nucleotide sequence ID" value="NZ_CAJXYO010000038.1"/>
</dbReference>
<dbReference type="Gene3D" id="3.30.1330.60">
    <property type="entry name" value="OmpA-like domain"/>
    <property type="match status" value="1"/>
</dbReference>
<dbReference type="Proteomes" id="UP000196102">
    <property type="component" value="Unassembled WGS sequence"/>
</dbReference>
<dbReference type="Pfam" id="PF07676">
    <property type="entry name" value="PD40"/>
    <property type="match status" value="1"/>
</dbReference>
<organism evidence="6 7">
    <name type="scientific">Nonlabens dokdonensis</name>
    <dbReference type="NCBI Taxonomy" id="328515"/>
    <lineage>
        <taxon>Bacteria</taxon>
        <taxon>Pseudomonadati</taxon>
        <taxon>Bacteroidota</taxon>
        <taxon>Flavobacteriia</taxon>
        <taxon>Flavobacteriales</taxon>
        <taxon>Flavobacteriaceae</taxon>
        <taxon>Nonlabens</taxon>
    </lineage>
</organism>
<dbReference type="InterPro" id="IPR036737">
    <property type="entry name" value="OmpA-like_sf"/>
</dbReference>
<evidence type="ECO:0000256" key="2">
    <source>
        <dbReference type="ARBA" id="ARBA00023136"/>
    </source>
</evidence>
<sequence length="628" mass="72138">MRLYYIFLPVVLFITTSLSAQNLSLKKTNKLFDNHAYKEAVSNYENLEPTEEVLQNLADSYYFTNDLEKAAQTYERLITDYRDIVDRQRVYRYAQSLLAVKNYKRADEYLSYYYGRYWNTEEFIKELKKTTPHIYDVKSVANKGSNSDFGLSFIENDQISFASSRNLERPIYSWNGLPYLDLYEAQLSDDSTISKVKPFSDEINTPLHESNAVFTNNGTVMYFNRNYDKRVKIDGVKISPIQLLRAEKINGTWTNVTSLPFNSEFYSIQHPTISKNGKVLYFSSDMPGGYGDFDLYKVIVNDDGTYSNPVNLGPAINTEHLDQFPYISDINTLYYATNGKQGMGGLDIHRVDMINGQLGNPINLGPSINSSRDDYAFVINEENNKVYFSSNRDGLDRIYTANREENILTKYEVSGVVQDSITKKLLPGSLVSLLDERGILIDDMIVGKDATYKFKTDPNKKYTVRGTRKLYIPQDVDFSTDKNGKITHNIYLTLLSYQDAEETIKPDRKGGVQVELEKIFFDFDKAVIKPQAAVTLNKLVAIMKKYPNMYVEVSAHTDVRGPSEYNLKLSNQRAASTMEYLISQGVEKRRLRSIGYGEMQPLNHCVEEGMCTDEEYEINRRCEFKIIQ</sequence>
<evidence type="ECO:0000256" key="1">
    <source>
        <dbReference type="ARBA" id="ARBA00004442"/>
    </source>
</evidence>
<evidence type="ECO:0000313" key="7">
    <source>
        <dbReference type="Proteomes" id="UP000196102"/>
    </source>
</evidence>
<dbReference type="SUPFAM" id="SSF103088">
    <property type="entry name" value="OmpA-like"/>
    <property type="match status" value="1"/>
</dbReference>
<dbReference type="PROSITE" id="PS51123">
    <property type="entry name" value="OMPA_2"/>
    <property type="match status" value="1"/>
</dbReference>
<reference evidence="7" key="1">
    <citation type="journal article" date="2017" name="Proc. Natl. Acad. Sci. U.S.A.">
        <title>Simulation of Deepwater Horizon oil plume reveals substrate specialization within a complex community of hydrocarbon-degraders.</title>
        <authorList>
            <person name="Hu P."/>
            <person name="Dubinsky E.A."/>
            <person name="Probst A.J."/>
            <person name="Wang J."/>
            <person name="Sieber C.M.K."/>
            <person name="Tom L.M."/>
            <person name="Gardinali P."/>
            <person name="Banfield J.F."/>
            <person name="Atlas R.M."/>
            <person name="Andersen G.L."/>
        </authorList>
    </citation>
    <scope>NUCLEOTIDE SEQUENCE [LARGE SCALE GENOMIC DNA]</scope>
</reference>
<keyword evidence="3" id="KW-0998">Cell outer membrane</keyword>
<dbReference type="Gene3D" id="1.25.40.10">
    <property type="entry name" value="Tetratricopeptide repeat domain"/>
    <property type="match status" value="1"/>
</dbReference>
<dbReference type="InterPro" id="IPR006664">
    <property type="entry name" value="OMP_bac"/>
</dbReference>
<evidence type="ECO:0000256" key="4">
    <source>
        <dbReference type="PROSITE-ProRule" id="PRU00473"/>
    </source>
</evidence>
<dbReference type="InterPro" id="IPR006665">
    <property type="entry name" value="OmpA-like"/>
</dbReference>
<dbReference type="SUPFAM" id="SSF48452">
    <property type="entry name" value="TPR-like"/>
    <property type="match status" value="1"/>
</dbReference>
<evidence type="ECO:0000313" key="6">
    <source>
        <dbReference type="EMBL" id="OUS16271.1"/>
    </source>
</evidence>
<dbReference type="InterPro" id="IPR050330">
    <property type="entry name" value="Bact_OuterMem_StrucFunc"/>
</dbReference>
<accession>A0A1Z8B122</accession>
<proteinExistence type="predicted"/>
<dbReference type="CDD" id="cd07185">
    <property type="entry name" value="OmpA_C-like"/>
    <property type="match status" value="1"/>
</dbReference>
<comment type="subcellular location">
    <subcellularLocation>
        <location evidence="1">Cell outer membrane</location>
    </subcellularLocation>
</comment>
<gene>
    <name evidence="6" type="ORF">A9Q93_05755</name>
</gene>
<name>A0A1Z8B122_9FLAO</name>